<name>B5XR51_KLEV3</name>
<dbReference type="HOGENOM" id="CLU_2273608_0_0_6"/>
<organism evidence="2 3">
    <name type="scientific">Klebsiella variicola (strain 342)</name>
    <name type="common">Klebsiella pneumoniae</name>
    <dbReference type="NCBI Taxonomy" id="507522"/>
    <lineage>
        <taxon>Bacteria</taxon>
        <taxon>Pseudomonadati</taxon>
        <taxon>Pseudomonadota</taxon>
        <taxon>Gammaproteobacteria</taxon>
        <taxon>Enterobacterales</taxon>
        <taxon>Enterobacteriaceae</taxon>
        <taxon>Klebsiella/Raoultella group</taxon>
        <taxon>Klebsiella</taxon>
        <taxon>Klebsiella pneumoniae complex</taxon>
    </lineage>
</organism>
<protein>
    <recommendedName>
        <fullName evidence="4">ABC transporter permease</fullName>
    </recommendedName>
</protein>
<feature type="transmembrane region" description="Helical" evidence="1">
    <location>
        <begin position="30"/>
        <end position="49"/>
    </location>
</feature>
<dbReference type="Proteomes" id="UP000001734">
    <property type="component" value="Chromosome"/>
</dbReference>
<sequence>MSKFGMSDENFNYKKYIFLMKTCRRISGDVAILYILLPALMFLVVVMFIESVPGEVKKLFFNQPLSLVNTTLTIILFAFSRSYATLIVYSVDSSLNNKESQL</sequence>
<evidence type="ECO:0000313" key="3">
    <source>
        <dbReference type="Proteomes" id="UP000001734"/>
    </source>
</evidence>
<dbReference type="AlphaFoldDB" id="B5XR51"/>
<proteinExistence type="predicted"/>
<dbReference type="KEGG" id="kpe:KPK_2848"/>
<feature type="transmembrane region" description="Helical" evidence="1">
    <location>
        <begin position="69"/>
        <end position="91"/>
    </location>
</feature>
<dbReference type="EMBL" id="CP000964">
    <property type="protein sequence ID" value="ACI09518.1"/>
    <property type="molecule type" value="Genomic_DNA"/>
</dbReference>
<keyword evidence="1" id="KW-0472">Membrane</keyword>
<evidence type="ECO:0008006" key="4">
    <source>
        <dbReference type="Google" id="ProtNLM"/>
    </source>
</evidence>
<evidence type="ECO:0000313" key="2">
    <source>
        <dbReference type="EMBL" id="ACI09518.1"/>
    </source>
</evidence>
<reference evidence="2 3" key="1">
    <citation type="journal article" date="2008" name="PLoS Genet.">
        <title>Complete genome sequence of the N2-fixing broad host range endophyte Klebsiella pneumoniae 342 and virulence predictions verified in mice.</title>
        <authorList>
            <person name="Fouts D.E."/>
            <person name="Tyler H.L."/>
            <person name="DeBoy R.T."/>
            <person name="Daugherty S."/>
            <person name="Ren Q."/>
            <person name="Badger J.H."/>
            <person name="Durkin A.S."/>
            <person name="Huot H."/>
            <person name="Shrivastava S."/>
            <person name="Kothari S."/>
            <person name="Dodson R.J."/>
            <person name="Mohamoud Y."/>
            <person name="Khouri H."/>
            <person name="Roesch L.F."/>
            <person name="Krogfelt K.A."/>
            <person name="Struve C."/>
            <person name="Triplett E.W."/>
            <person name="Methe B.A."/>
        </authorList>
    </citation>
    <scope>NUCLEOTIDE SEQUENCE [LARGE SCALE GENOMIC DNA]</scope>
    <source>
        <strain evidence="2 3">342</strain>
    </source>
</reference>
<keyword evidence="1" id="KW-1133">Transmembrane helix</keyword>
<accession>B5XR51</accession>
<evidence type="ECO:0000256" key="1">
    <source>
        <dbReference type="SAM" id="Phobius"/>
    </source>
</evidence>
<gene>
    <name evidence="2" type="ordered locus">KPK_2848</name>
</gene>
<keyword evidence="1" id="KW-0812">Transmembrane</keyword>
<dbReference type="BioCyc" id="KPNE507522:GI0B-2836-MONOMER"/>